<comment type="caution">
    <text evidence="2">The sequence shown here is derived from an EMBL/GenBank/DDBJ whole genome shotgun (WGS) entry which is preliminary data.</text>
</comment>
<sequence length="163" mass="17596">MSTRSESQKQAAETAPAIRRAKGKAATDNAPEVPGNAHSSGRRWTQEEKDSVLVQICLQAGGKSFTPKWEDINVPGRSEKALQHFWSDIKKPAADSLVHAAELKDGGDSNDKKGRKAADEAGEGAIQKKPKVAKKAAAKAKAKKVKDDTEEKLPVDEYFDTDA</sequence>
<organism evidence="2 3">
    <name type="scientific">Sclerotinia trifoliorum</name>
    <dbReference type="NCBI Taxonomy" id="28548"/>
    <lineage>
        <taxon>Eukaryota</taxon>
        <taxon>Fungi</taxon>
        <taxon>Dikarya</taxon>
        <taxon>Ascomycota</taxon>
        <taxon>Pezizomycotina</taxon>
        <taxon>Leotiomycetes</taxon>
        <taxon>Helotiales</taxon>
        <taxon>Sclerotiniaceae</taxon>
        <taxon>Sclerotinia</taxon>
    </lineage>
</organism>
<dbReference type="AlphaFoldDB" id="A0A8H2VSM3"/>
<dbReference type="CDD" id="cd00167">
    <property type="entry name" value="SANT"/>
    <property type="match status" value="1"/>
</dbReference>
<dbReference type="Proteomes" id="UP000624404">
    <property type="component" value="Unassembled WGS sequence"/>
</dbReference>
<feature type="region of interest" description="Disordered" evidence="1">
    <location>
        <begin position="103"/>
        <end position="163"/>
    </location>
</feature>
<feature type="compositionally biased region" description="Polar residues" evidence="1">
    <location>
        <begin position="1"/>
        <end position="11"/>
    </location>
</feature>
<protein>
    <submittedName>
        <fullName evidence="2">C5f03966-97b1-4f2a-8e3a-7a68283611d1</fullName>
    </submittedName>
</protein>
<accession>A0A8H2VSM3</accession>
<feature type="compositionally biased region" description="Basic and acidic residues" evidence="1">
    <location>
        <begin position="145"/>
        <end position="155"/>
    </location>
</feature>
<dbReference type="InterPro" id="IPR001005">
    <property type="entry name" value="SANT/Myb"/>
</dbReference>
<proteinExistence type="predicted"/>
<feature type="compositionally biased region" description="Basic residues" evidence="1">
    <location>
        <begin position="128"/>
        <end position="144"/>
    </location>
</feature>
<feature type="compositionally biased region" description="Basic and acidic residues" evidence="1">
    <location>
        <begin position="103"/>
        <end position="119"/>
    </location>
</feature>
<evidence type="ECO:0000256" key="1">
    <source>
        <dbReference type="SAM" id="MobiDB-lite"/>
    </source>
</evidence>
<gene>
    <name evidence="2" type="ORF">SCLTRI_LOCUS3390</name>
</gene>
<dbReference type="OrthoDB" id="4848529at2759"/>
<feature type="region of interest" description="Disordered" evidence="1">
    <location>
        <begin position="1"/>
        <end position="49"/>
    </location>
</feature>
<name>A0A8H2VSM3_9HELO</name>
<dbReference type="EMBL" id="CAJHIA010000010">
    <property type="protein sequence ID" value="CAD6443598.1"/>
    <property type="molecule type" value="Genomic_DNA"/>
</dbReference>
<keyword evidence="3" id="KW-1185">Reference proteome</keyword>
<evidence type="ECO:0000313" key="2">
    <source>
        <dbReference type="EMBL" id="CAD6443598.1"/>
    </source>
</evidence>
<evidence type="ECO:0000313" key="3">
    <source>
        <dbReference type="Proteomes" id="UP000624404"/>
    </source>
</evidence>
<reference evidence="2" key="1">
    <citation type="submission" date="2020-10" db="EMBL/GenBank/DDBJ databases">
        <authorList>
            <person name="Kusch S."/>
        </authorList>
    </citation>
    <scope>NUCLEOTIDE SEQUENCE</scope>
    <source>
        <strain evidence="2">SwB9</strain>
    </source>
</reference>